<protein>
    <submittedName>
        <fullName evidence="1">Uncharacterized protein</fullName>
    </submittedName>
</protein>
<dbReference type="PANTHER" id="PTHR46088">
    <property type="entry name" value="TUBULIN--TYROSINE LIGASE-LIKE PROTEIN 12"/>
    <property type="match status" value="1"/>
</dbReference>
<comment type="caution">
    <text evidence="1">The sequence shown here is derived from an EMBL/GenBank/DDBJ whole genome shotgun (WGS) entry which is preliminary data.</text>
</comment>
<evidence type="ECO:0000313" key="1">
    <source>
        <dbReference type="EMBL" id="CAF4991030.1"/>
    </source>
</evidence>
<dbReference type="PANTHER" id="PTHR46088:SF1">
    <property type="entry name" value="TUBULIN--TYROSINE LIGASE-LIKE PROTEIN 12"/>
    <property type="match status" value="1"/>
</dbReference>
<sequence>DNSNPLDRNIKLLPWQRVYSRKSILRSLTIENCPEIFTTKLQNKTELFEESHKNDLYDKISNKIQLSKFDKEHIWKVYTDNGFVKQYLTDPHYQLVDNMDQADIIFIEKLIQDFRHETLNNKLVNQFPFESVVTKKELLALTARRWRSLYGSSSAIEVDPYVESHGSPSWLAPTFNLTYELSQFAIYFQVNAFDFCF</sequence>
<feature type="non-terminal residue" evidence="1">
    <location>
        <position position="1"/>
    </location>
</feature>
<dbReference type="AlphaFoldDB" id="A0A821ZWR1"/>
<dbReference type="EMBL" id="CAJOBR010030440">
    <property type="protein sequence ID" value="CAF4991030.1"/>
    <property type="molecule type" value="Genomic_DNA"/>
</dbReference>
<evidence type="ECO:0000313" key="2">
    <source>
        <dbReference type="Proteomes" id="UP000663848"/>
    </source>
</evidence>
<accession>A0A821ZWR1</accession>
<name>A0A821ZWR1_9BILA</name>
<dbReference type="GO" id="GO:0005737">
    <property type="term" value="C:cytoplasm"/>
    <property type="evidence" value="ECO:0007669"/>
    <property type="project" value="TreeGrafter"/>
</dbReference>
<proteinExistence type="predicted"/>
<organism evidence="1 2">
    <name type="scientific">Rotaria socialis</name>
    <dbReference type="NCBI Taxonomy" id="392032"/>
    <lineage>
        <taxon>Eukaryota</taxon>
        <taxon>Metazoa</taxon>
        <taxon>Spiralia</taxon>
        <taxon>Gnathifera</taxon>
        <taxon>Rotifera</taxon>
        <taxon>Eurotatoria</taxon>
        <taxon>Bdelloidea</taxon>
        <taxon>Philodinida</taxon>
        <taxon>Philodinidae</taxon>
        <taxon>Rotaria</taxon>
    </lineage>
</organism>
<dbReference type="InterPro" id="IPR027749">
    <property type="entry name" value="TTLL12"/>
</dbReference>
<reference evidence="1" key="1">
    <citation type="submission" date="2021-02" db="EMBL/GenBank/DDBJ databases">
        <authorList>
            <person name="Nowell W R."/>
        </authorList>
    </citation>
    <scope>NUCLEOTIDE SEQUENCE</scope>
</reference>
<gene>
    <name evidence="1" type="ORF">QYT958_LOCUS37102</name>
</gene>
<dbReference type="Proteomes" id="UP000663848">
    <property type="component" value="Unassembled WGS sequence"/>
</dbReference>